<gene>
    <name evidence="2" type="ORF">LITE_LOCUS35081</name>
</gene>
<feature type="compositionally biased region" description="Polar residues" evidence="1">
    <location>
        <begin position="10"/>
        <end position="39"/>
    </location>
</feature>
<keyword evidence="3" id="KW-1185">Reference proteome</keyword>
<name>A0AAV0NT82_9ROSI</name>
<feature type="compositionally biased region" description="Low complexity" evidence="1">
    <location>
        <begin position="40"/>
        <end position="53"/>
    </location>
</feature>
<feature type="compositionally biased region" description="Acidic residues" evidence="1">
    <location>
        <begin position="205"/>
        <end position="219"/>
    </location>
</feature>
<evidence type="ECO:0000313" key="3">
    <source>
        <dbReference type="Proteomes" id="UP001154282"/>
    </source>
</evidence>
<feature type="region of interest" description="Disordered" evidence="1">
    <location>
        <begin position="195"/>
        <end position="227"/>
    </location>
</feature>
<dbReference type="Proteomes" id="UP001154282">
    <property type="component" value="Unassembled WGS sequence"/>
</dbReference>
<proteinExistence type="predicted"/>
<feature type="region of interest" description="Disordered" evidence="1">
    <location>
        <begin position="1"/>
        <end position="55"/>
    </location>
</feature>
<organism evidence="2 3">
    <name type="scientific">Linum tenue</name>
    <dbReference type="NCBI Taxonomy" id="586396"/>
    <lineage>
        <taxon>Eukaryota</taxon>
        <taxon>Viridiplantae</taxon>
        <taxon>Streptophyta</taxon>
        <taxon>Embryophyta</taxon>
        <taxon>Tracheophyta</taxon>
        <taxon>Spermatophyta</taxon>
        <taxon>Magnoliopsida</taxon>
        <taxon>eudicotyledons</taxon>
        <taxon>Gunneridae</taxon>
        <taxon>Pentapetalae</taxon>
        <taxon>rosids</taxon>
        <taxon>fabids</taxon>
        <taxon>Malpighiales</taxon>
        <taxon>Linaceae</taxon>
        <taxon>Linum</taxon>
    </lineage>
</organism>
<accession>A0AAV0NT82</accession>
<evidence type="ECO:0000256" key="1">
    <source>
        <dbReference type="SAM" id="MobiDB-lite"/>
    </source>
</evidence>
<reference evidence="2" key="1">
    <citation type="submission" date="2022-08" db="EMBL/GenBank/DDBJ databases">
        <authorList>
            <person name="Gutierrez-Valencia J."/>
        </authorList>
    </citation>
    <scope>NUCLEOTIDE SEQUENCE</scope>
</reference>
<sequence>MGPARKRPATNHNGSAATRLTRSRTVLESGNNSEGDTTINNSSAQSQQNVNNVDQTPSEVQQVNMDEAHTGASKRNKRGKTKGYAVKRRLEEGNRIGGIIIEEGAKAPVGINEKLMKMEMGVVVRVLAPIRKFFWKEVTTEEKIPLFAKIEFKYNCHLHYKEETDPIKARENPMETLNNDDWKLLCDHFDGPAFKNNKEVQQDSTDNDVEQNNAAEEEPPELRVYSDTHKKRNGEWINPATKKNYVIFAYRDLVP</sequence>
<protein>
    <submittedName>
        <fullName evidence="2">Uncharacterized protein</fullName>
    </submittedName>
</protein>
<dbReference type="EMBL" id="CAMGYJ010000008">
    <property type="protein sequence ID" value="CAI0461746.1"/>
    <property type="molecule type" value="Genomic_DNA"/>
</dbReference>
<comment type="caution">
    <text evidence="2">The sequence shown here is derived from an EMBL/GenBank/DDBJ whole genome shotgun (WGS) entry which is preliminary data.</text>
</comment>
<evidence type="ECO:0000313" key="2">
    <source>
        <dbReference type="EMBL" id="CAI0461746.1"/>
    </source>
</evidence>
<dbReference type="AlphaFoldDB" id="A0AAV0NT82"/>